<accession>A0A9N9DH20</accession>
<feature type="non-terminal residue" evidence="2">
    <location>
        <position position="1"/>
    </location>
</feature>
<reference evidence="2" key="1">
    <citation type="submission" date="2021-06" db="EMBL/GenBank/DDBJ databases">
        <authorList>
            <person name="Kallberg Y."/>
            <person name="Tangrot J."/>
            <person name="Rosling A."/>
        </authorList>
    </citation>
    <scope>NUCLEOTIDE SEQUENCE</scope>
    <source>
        <strain evidence="2">MA453B</strain>
    </source>
</reference>
<dbReference type="EMBL" id="CAJVPY010005335">
    <property type="protein sequence ID" value="CAG8640850.1"/>
    <property type="molecule type" value="Genomic_DNA"/>
</dbReference>
<evidence type="ECO:0000313" key="3">
    <source>
        <dbReference type="Proteomes" id="UP000789405"/>
    </source>
</evidence>
<organism evidence="2 3">
    <name type="scientific">Dentiscutata erythropus</name>
    <dbReference type="NCBI Taxonomy" id="1348616"/>
    <lineage>
        <taxon>Eukaryota</taxon>
        <taxon>Fungi</taxon>
        <taxon>Fungi incertae sedis</taxon>
        <taxon>Mucoromycota</taxon>
        <taxon>Glomeromycotina</taxon>
        <taxon>Glomeromycetes</taxon>
        <taxon>Diversisporales</taxon>
        <taxon>Gigasporaceae</taxon>
        <taxon>Dentiscutata</taxon>
    </lineage>
</organism>
<gene>
    <name evidence="2" type="ORF">DERYTH_LOCUS9647</name>
</gene>
<feature type="region of interest" description="Disordered" evidence="1">
    <location>
        <begin position="27"/>
        <end position="48"/>
    </location>
</feature>
<dbReference type="Proteomes" id="UP000789405">
    <property type="component" value="Unassembled WGS sequence"/>
</dbReference>
<proteinExistence type="predicted"/>
<protein>
    <submittedName>
        <fullName evidence="2">28601_t:CDS:1</fullName>
    </submittedName>
</protein>
<evidence type="ECO:0000313" key="2">
    <source>
        <dbReference type="EMBL" id="CAG8640850.1"/>
    </source>
</evidence>
<dbReference type="AlphaFoldDB" id="A0A9N9DH20"/>
<keyword evidence="3" id="KW-1185">Reference proteome</keyword>
<name>A0A9N9DH20_9GLOM</name>
<comment type="caution">
    <text evidence="2">The sequence shown here is derived from an EMBL/GenBank/DDBJ whole genome shotgun (WGS) entry which is preliminary data.</text>
</comment>
<evidence type="ECO:0000256" key="1">
    <source>
        <dbReference type="SAM" id="MobiDB-lite"/>
    </source>
</evidence>
<sequence length="48" mass="5720">ERSNISKAQSIESNDYFEYQQNCSTSKEYSSQNNFQQNEYQGNLQNKF</sequence>